<feature type="transmembrane region" description="Helical" evidence="6">
    <location>
        <begin position="157"/>
        <end position="181"/>
    </location>
</feature>
<feature type="transmembrane region" description="Helical" evidence="6">
    <location>
        <begin position="309"/>
        <end position="334"/>
    </location>
</feature>
<evidence type="ECO:0000313" key="7">
    <source>
        <dbReference type="EMBL" id="CAH1257032.1"/>
    </source>
</evidence>
<evidence type="ECO:0000256" key="4">
    <source>
        <dbReference type="ARBA" id="ARBA00023136"/>
    </source>
</evidence>
<keyword evidence="3 6" id="KW-1133">Transmembrane helix</keyword>
<evidence type="ECO:0000256" key="2">
    <source>
        <dbReference type="ARBA" id="ARBA00022692"/>
    </source>
</evidence>
<evidence type="ECO:0000256" key="5">
    <source>
        <dbReference type="SAM" id="MobiDB-lite"/>
    </source>
</evidence>
<feature type="transmembrane region" description="Helical" evidence="6">
    <location>
        <begin position="119"/>
        <end position="145"/>
    </location>
</feature>
<sequence length="416" mass="47387">MARRRQVKTRKNRRGKGHRGKDWDWNAYLYNNNDFDDDDDEEDYHYYVYEPSGLSTLLALVYIIQLASPPPTRWERLKWWFEDSWEWIMSVAFGRDPRSYYRDKMAKSRGGNVRLAKRVLIVLNFFGWAMGVALFVLGMMMKFMYHVDDLAGVKFTYLLYTVIAFGLIVALVCTLGMCGAAWENSCMLGTFVGFLAILFVGEVACAALLYVNRKEILNETDENLLDIVTNGYHWPISDTIDLIQRKMPCCGVNTPQDWFNSRYGHFPASCYCDVPTADRDDACAIIAGEEVYQRGCLLPLKLALARHTYTLAGLCMGIAILQVVNLTIAAIMVLRLRSKPPQGNANGTVLYHNRSHPDISMTVSPKSVQPPQRYHGNSYDERPTAKNVGSIPAVMVRGVRNDRQTDLSIVQQKRRC</sequence>
<dbReference type="Proteomes" id="UP000838412">
    <property type="component" value="Chromosome 3"/>
</dbReference>
<dbReference type="GO" id="GO:0005886">
    <property type="term" value="C:plasma membrane"/>
    <property type="evidence" value="ECO:0007669"/>
    <property type="project" value="TreeGrafter"/>
</dbReference>
<dbReference type="Gene3D" id="1.10.1450.10">
    <property type="entry name" value="Tetraspanin"/>
    <property type="match status" value="1"/>
</dbReference>
<keyword evidence="2 6" id="KW-0812">Transmembrane</keyword>
<keyword evidence="8" id="KW-1185">Reference proteome</keyword>
<accession>A0A8J9ZKC3</accession>
<evidence type="ECO:0000313" key="8">
    <source>
        <dbReference type="Proteomes" id="UP000838412"/>
    </source>
</evidence>
<feature type="transmembrane region" description="Helical" evidence="6">
    <location>
        <begin position="188"/>
        <end position="211"/>
    </location>
</feature>
<evidence type="ECO:0000256" key="3">
    <source>
        <dbReference type="ARBA" id="ARBA00022989"/>
    </source>
</evidence>
<feature type="region of interest" description="Disordered" evidence="5">
    <location>
        <begin position="362"/>
        <end position="382"/>
    </location>
</feature>
<evidence type="ECO:0000256" key="6">
    <source>
        <dbReference type="SAM" id="Phobius"/>
    </source>
</evidence>
<dbReference type="PANTHER" id="PTHR19282">
    <property type="entry name" value="TETRASPANIN"/>
    <property type="match status" value="1"/>
</dbReference>
<evidence type="ECO:0000256" key="1">
    <source>
        <dbReference type="ARBA" id="ARBA00004141"/>
    </source>
</evidence>
<dbReference type="EMBL" id="OV696688">
    <property type="protein sequence ID" value="CAH1257032.1"/>
    <property type="molecule type" value="Genomic_DNA"/>
</dbReference>
<dbReference type="OrthoDB" id="438211at2759"/>
<dbReference type="AlphaFoldDB" id="A0A8J9ZKC3"/>
<dbReference type="SUPFAM" id="SSF48652">
    <property type="entry name" value="Tetraspanin"/>
    <property type="match status" value="1"/>
</dbReference>
<keyword evidence="4 6" id="KW-0472">Membrane</keyword>
<dbReference type="InterPro" id="IPR008952">
    <property type="entry name" value="Tetraspanin_EC2_sf"/>
</dbReference>
<dbReference type="PANTHER" id="PTHR19282:SF544">
    <property type="entry name" value="TETRASPANIN"/>
    <property type="match status" value="1"/>
</dbReference>
<dbReference type="PRINTS" id="PR00259">
    <property type="entry name" value="TMFOUR"/>
</dbReference>
<reference evidence="7" key="1">
    <citation type="submission" date="2022-01" db="EMBL/GenBank/DDBJ databases">
        <authorList>
            <person name="Braso-Vives M."/>
        </authorList>
    </citation>
    <scope>NUCLEOTIDE SEQUENCE</scope>
</reference>
<dbReference type="CDD" id="cd03127">
    <property type="entry name" value="tetraspanin_LEL"/>
    <property type="match status" value="1"/>
</dbReference>
<proteinExistence type="predicted"/>
<comment type="subcellular location">
    <subcellularLocation>
        <location evidence="1">Membrane</location>
        <topology evidence="1">Multi-pass membrane protein</topology>
    </subcellularLocation>
</comment>
<dbReference type="Pfam" id="PF00335">
    <property type="entry name" value="Tetraspanin"/>
    <property type="match status" value="1"/>
</dbReference>
<organism evidence="7 8">
    <name type="scientific">Branchiostoma lanceolatum</name>
    <name type="common">Common lancelet</name>
    <name type="synonym">Amphioxus lanceolatum</name>
    <dbReference type="NCBI Taxonomy" id="7740"/>
    <lineage>
        <taxon>Eukaryota</taxon>
        <taxon>Metazoa</taxon>
        <taxon>Chordata</taxon>
        <taxon>Cephalochordata</taxon>
        <taxon>Leptocardii</taxon>
        <taxon>Amphioxiformes</taxon>
        <taxon>Branchiostomatidae</taxon>
        <taxon>Branchiostoma</taxon>
    </lineage>
</organism>
<dbReference type="InterPro" id="IPR018499">
    <property type="entry name" value="Tetraspanin/Peripherin"/>
</dbReference>
<protein>
    <submittedName>
        <fullName evidence="7">TSPAN11 protein</fullName>
    </submittedName>
</protein>
<name>A0A8J9ZKC3_BRALA</name>
<gene>
    <name evidence="7" type="primary">TSPAN11</name>
    <name evidence="7" type="ORF">BLAG_LOCUS15093</name>
</gene>